<proteinExistence type="inferred from homology"/>
<dbReference type="SUPFAM" id="SSF53850">
    <property type="entry name" value="Periplasmic binding protein-like II"/>
    <property type="match status" value="1"/>
</dbReference>
<sequence length="142" mass="15245">MIPRVVVASPGYLARRGMPETPEDLVRHRIVGGSAAAVPTAWRFERDGRDAAIKLEPHFSTDENEGAIAAAVAGFGITSTSGWACRRELEDGSLVRLLPAWTLAGIPVHAYFPMGRATRAAARAAIDHLVAAFERMPSDMPP</sequence>
<evidence type="ECO:0000313" key="4">
    <source>
        <dbReference type="Proteomes" id="UP001242480"/>
    </source>
</evidence>
<dbReference type="EMBL" id="JAUSVX010000011">
    <property type="protein sequence ID" value="MDQ0472122.1"/>
    <property type="molecule type" value="Genomic_DNA"/>
</dbReference>
<dbReference type="InterPro" id="IPR005119">
    <property type="entry name" value="LysR_subst-bd"/>
</dbReference>
<dbReference type="PANTHER" id="PTHR30537:SF5">
    <property type="entry name" value="HTH-TYPE TRANSCRIPTIONAL ACTIVATOR TTDR-RELATED"/>
    <property type="match status" value="1"/>
</dbReference>
<dbReference type="GO" id="GO:0003677">
    <property type="term" value="F:DNA binding"/>
    <property type="evidence" value="ECO:0007669"/>
    <property type="project" value="UniProtKB-KW"/>
</dbReference>
<evidence type="ECO:0000259" key="2">
    <source>
        <dbReference type="Pfam" id="PF03466"/>
    </source>
</evidence>
<organism evidence="3 4">
    <name type="scientific">Labrys wisconsinensis</name>
    <dbReference type="NCBI Taxonomy" id="425677"/>
    <lineage>
        <taxon>Bacteria</taxon>
        <taxon>Pseudomonadati</taxon>
        <taxon>Pseudomonadota</taxon>
        <taxon>Alphaproteobacteria</taxon>
        <taxon>Hyphomicrobiales</taxon>
        <taxon>Xanthobacteraceae</taxon>
        <taxon>Labrys</taxon>
    </lineage>
</organism>
<reference evidence="3 4" key="1">
    <citation type="submission" date="2023-07" db="EMBL/GenBank/DDBJ databases">
        <title>Genomic Encyclopedia of Type Strains, Phase IV (KMG-IV): sequencing the most valuable type-strain genomes for metagenomic binning, comparative biology and taxonomic classification.</title>
        <authorList>
            <person name="Goeker M."/>
        </authorList>
    </citation>
    <scope>NUCLEOTIDE SEQUENCE [LARGE SCALE GENOMIC DNA]</scope>
    <source>
        <strain evidence="3 4">DSM 19619</strain>
    </source>
</reference>
<comment type="similarity">
    <text evidence="1">Belongs to the LysR transcriptional regulatory family.</text>
</comment>
<dbReference type="Pfam" id="PF03466">
    <property type="entry name" value="LysR_substrate"/>
    <property type="match status" value="1"/>
</dbReference>
<dbReference type="InterPro" id="IPR058163">
    <property type="entry name" value="LysR-type_TF_proteobact-type"/>
</dbReference>
<dbReference type="Proteomes" id="UP001242480">
    <property type="component" value="Unassembled WGS sequence"/>
</dbReference>
<evidence type="ECO:0000313" key="3">
    <source>
        <dbReference type="EMBL" id="MDQ0472122.1"/>
    </source>
</evidence>
<keyword evidence="4" id="KW-1185">Reference proteome</keyword>
<protein>
    <submittedName>
        <fullName evidence="3">DNA-binding transcriptional LysR family regulator</fullName>
    </submittedName>
</protein>
<dbReference type="Gene3D" id="3.40.190.290">
    <property type="match status" value="1"/>
</dbReference>
<accession>A0ABU0JCV7</accession>
<keyword evidence="3" id="KW-0238">DNA-binding</keyword>
<feature type="domain" description="LysR substrate-binding" evidence="2">
    <location>
        <begin position="3"/>
        <end position="133"/>
    </location>
</feature>
<gene>
    <name evidence="3" type="ORF">QO011_005151</name>
</gene>
<name>A0ABU0JCV7_9HYPH</name>
<comment type="caution">
    <text evidence="3">The sequence shown here is derived from an EMBL/GenBank/DDBJ whole genome shotgun (WGS) entry which is preliminary data.</text>
</comment>
<dbReference type="CDD" id="cd08422">
    <property type="entry name" value="PBP2_CrgA_like"/>
    <property type="match status" value="1"/>
</dbReference>
<dbReference type="PANTHER" id="PTHR30537">
    <property type="entry name" value="HTH-TYPE TRANSCRIPTIONAL REGULATOR"/>
    <property type="match status" value="1"/>
</dbReference>
<evidence type="ECO:0000256" key="1">
    <source>
        <dbReference type="ARBA" id="ARBA00009437"/>
    </source>
</evidence>